<evidence type="ECO:0000313" key="11">
    <source>
        <dbReference type="Proteomes" id="UP000515129"/>
    </source>
</evidence>
<evidence type="ECO:0000256" key="3">
    <source>
        <dbReference type="ARBA" id="ARBA00022729"/>
    </source>
</evidence>
<dbReference type="Proteomes" id="UP000515129">
    <property type="component" value="Unplaced"/>
</dbReference>
<dbReference type="InterPro" id="IPR001190">
    <property type="entry name" value="SRCR"/>
</dbReference>
<feature type="region of interest" description="Disordered" evidence="8">
    <location>
        <begin position="868"/>
        <end position="894"/>
    </location>
</feature>
<feature type="domain" description="SRCR" evidence="10">
    <location>
        <begin position="99"/>
        <end position="195"/>
    </location>
</feature>
<keyword evidence="9" id="KW-1133">Transmembrane helix</keyword>
<keyword evidence="6" id="KW-0325">Glycoprotein</keyword>
<dbReference type="InterPro" id="IPR036772">
    <property type="entry name" value="SRCR-like_dom_sf"/>
</dbReference>
<feature type="transmembrane region" description="Helical" evidence="9">
    <location>
        <begin position="899"/>
        <end position="921"/>
    </location>
</feature>
<evidence type="ECO:0000256" key="5">
    <source>
        <dbReference type="ARBA" id="ARBA00023157"/>
    </source>
</evidence>
<dbReference type="FunFam" id="3.10.250.10:FF:000009">
    <property type="entry name" value="WC1"/>
    <property type="match status" value="3"/>
</dbReference>
<feature type="domain" description="SRCR" evidence="10">
    <location>
        <begin position="758"/>
        <end position="858"/>
    </location>
</feature>
<reference evidence="12" key="1">
    <citation type="submission" date="2025-08" db="UniProtKB">
        <authorList>
            <consortium name="RefSeq"/>
        </authorList>
    </citation>
    <scope>IDENTIFICATION</scope>
    <source>
        <strain evidence="12">Wakin</strain>
        <tissue evidence="12">Muscle</tissue>
    </source>
</reference>
<dbReference type="PRINTS" id="PR00258">
    <property type="entry name" value="SPERACTRCPTR"/>
</dbReference>
<feature type="disulfide bond" evidence="7">
    <location>
        <begin position="269"/>
        <end position="279"/>
    </location>
</feature>
<dbReference type="GO" id="GO:0016020">
    <property type="term" value="C:membrane"/>
    <property type="evidence" value="ECO:0007669"/>
    <property type="project" value="InterPro"/>
</dbReference>
<evidence type="ECO:0000256" key="9">
    <source>
        <dbReference type="SAM" id="Phobius"/>
    </source>
</evidence>
<feature type="domain" description="SRCR" evidence="10">
    <location>
        <begin position="525"/>
        <end position="626"/>
    </location>
</feature>
<dbReference type="FunFam" id="3.10.250.10:FF:000012">
    <property type="entry name" value="CD163 molecule like 1"/>
    <property type="match status" value="2"/>
</dbReference>
<feature type="domain" description="SRCR" evidence="10">
    <location>
        <begin position="415"/>
        <end position="520"/>
    </location>
</feature>
<feature type="disulfide bond" evidence="7">
    <location>
        <begin position="63"/>
        <end position="73"/>
    </location>
</feature>
<feature type="domain" description="SRCR" evidence="10">
    <location>
        <begin position="1"/>
        <end position="94"/>
    </location>
</feature>
<keyword evidence="9" id="KW-0472">Membrane</keyword>
<proteinExistence type="predicted"/>
<gene>
    <name evidence="12" type="primary">LOC113073037</name>
</gene>
<comment type="caution">
    <text evidence="7">Lacks conserved residue(s) required for the propagation of feature annotation.</text>
</comment>
<dbReference type="GO" id="GO:0005576">
    <property type="term" value="C:extracellular region"/>
    <property type="evidence" value="ECO:0007669"/>
    <property type="project" value="UniProtKB-SubCell"/>
</dbReference>
<feature type="domain" description="SRCR" evidence="10">
    <location>
        <begin position="312"/>
        <end position="410"/>
    </location>
</feature>
<evidence type="ECO:0000256" key="1">
    <source>
        <dbReference type="ARBA" id="ARBA00004613"/>
    </source>
</evidence>
<feature type="disulfide bond" evidence="7">
    <location>
        <begin position="827"/>
        <end position="837"/>
    </location>
</feature>
<dbReference type="Gene3D" id="3.10.250.10">
    <property type="entry name" value="SRCR-like domain"/>
    <property type="match status" value="8"/>
</dbReference>
<sequence length="961" mass="105363">DCAGRLEVFHSGSWGTVCDDSWDIKDAHVVCRQLQCGVALSNQQVPAWFGPGSGHIWLDEVECEGNETSLWSCSSLGWVKHDCQHKKDVGVVCSEFKEIRLTEGCKGNVEVFYNGSWGNVCWNQMDRDTASLICQELNCGRSGVLSDSTARVESAPNWLDKVTCRPHDSYLWQCPSSPWGQNNCDNDEVAKITCSNSVNVRLVNGDSRCAGRVEVFHDGQWGTVCHYNWDLTDAAVVCRELSCGEALEATGYSSFGPGSGKIWMDGVKCNGSESTMKDCRSRGWGKHDSSCNSHIRDAGVRCSETINYGRFTRLADGPHLCSGRLEVLYGNTWYTVCDAAFDQKDAEVVCRELKCGAPVQVLGAAAFGKGDAQMWTQEIQCRGDESTIRLCPTSNYTECSQDNNVGLICSGHNDLRLVNGPDICSGRVERQFLNEWGTVCDACWDMRAASVLCRQLSVVCRQLGCGSVLNFSGSSSSSPEHSHECVTGFQCSGSEAHLWNCRSPRTLNCSSTQQLSITCIGRGSIRLVGSGGDCAGRLEVFHNGSWGTVCDDSWDIKDAHVVCRQLQCGVALSNQQVPAWFGPGSGHIWLDEVECEGNETSLWSCSSPGWGKHDCQHKKDVGVVCSEFKEIRLTEGCEGNLEVFYNGSWGNVCWNQMDRDTASLICQELNCARSGVLSDSPARVKSAPNWLDKVTCRPHDSYLWQCPSSPWGQNNCDEDEVAKITCSKDKNQESHRSLLTCSISPSPHQKQCSGHVPLRLSEDDGRCSGRLEVYHNAVWGSVCDDHWDISDAQVVCRQLGCGAALRVDGNSTFGAGEGVVWMNKVECRGNEIHLWDCPLSLNKHTDCSRKKLVTLNCEGLSDVSVATTPATTSSASPPVSPLVRSTSVSPPQTPPPESLPVLVIVLGVVLLLLLVPLLILIQQNRVMRRALSKRRHRTMSEAVYEEIQGSQAGTYMFVHVQ</sequence>
<feature type="compositionally biased region" description="Low complexity" evidence="8">
    <location>
        <begin position="868"/>
        <end position="877"/>
    </location>
</feature>
<feature type="non-terminal residue" evidence="12">
    <location>
        <position position="1"/>
    </location>
</feature>
<evidence type="ECO:0000256" key="6">
    <source>
        <dbReference type="ARBA" id="ARBA00023180"/>
    </source>
</evidence>
<dbReference type="KEGG" id="caua:113073037"/>
<accession>A0A6P6MZH8</accession>
<evidence type="ECO:0000256" key="8">
    <source>
        <dbReference type="SAM" id="MobiDB-lite"/>
    </source>
</evidence>
<dbReference type="PROSITE" id="PS50287">
    <property type="entry name" value="SRCR_2"/>
    <property type="match status" value="8"/>
</dbReference>
<feature type="disulfide bond" evidence="7">
    <location>
        <begin position="491"/>
        <end position="501"/>
    </location>
</feature>
<evidence type="ECO:0000313" key="12">
    <source>
        <dbReference type="RefSeq" id="XP_026101694.1"/>
    </source>
</evidence>
<comment type="subcellular location">
    <subcellularLocation>
        <location evidence="1">Secreted</location>
    </subcellularLocation>
</comment>
<keyword evidence="4" id="KW-0677">Repeat</keyword>
<dbReference type="SMART" id="SM00202">
    <property type="entry name" value="SR"/>
    <property type="match status" value="8"/>
</dbReference>
<dbReference type="FunFam" id="3.10.250.10:FF:000004">
    <property type="entry name" value="Scavenger receptor cysteine-rich type 1 protein M130"/>
    <property type="match status" value="1"/>
</dbReference>
<feature type="disulfide bond" evidence="7">
    <location>
        <begin position="796"/>
        <end position="857"/>
    </location>
</feature>
<feature type="domain" description="SRCR" evidence="10">
    <location>
        <begin position="631"/>
        <end position="727"/>
    </location>
</feature>
<dbReference type="SUPFAM" id="SSF56487">
    <property type="entry name" value="SRCR-like"/>
    <property type="match status" value="8"/>
</dbReference>
<dbReference type="AlphaFoldDB" id="A0A6P6MZH8"/>
<dbReference type="GeneID" id="113073037"/>
<evidence type="ECO:0000256" key="7">
    <source>
        <dbReference type="PROSITE-ProRule" id="PRU00196"/>
    </source>
</evidence>
<keyword evidence="5 7" id="KW-1015">Disulfide bond</keyword>
<feature type="domain" description="SRCR" evidence="10">
    <location>
        <begin position="200"/>
        <end position="303"/>
    </location>
</feature>
<feature type="disulfide bond" evidence="7">
    <location>
        <begin position="783"/>
        <end position="847"/>
    </location>
</feature>
<keyword evidence="2" id="KW-0964">Secreted</keyword>
<organism evidence="11 12">
    <name type="scientific">Carassius auratus</name>
    <name type="common">Goldfish</name>
    <dbReference type="NCBI Taxonomy" id="7957"/>
    <lineage>
        <taxon>Eukaryota</taxon>
        <taxon>Metazoa</taxon>
        <taxon>Chordata</taxon>
        <taxon>Craniata</taxon>
        <taxon>Vertebrata</taxon>
        <taxon>Euteleostomi</taxon>
        <taxon>Actinopterygii</taxon>
        <taxon>Neopterygii</taxon>
        <taxon>Teleostei</taxon>
        <taxon>Ostariophysi</taxon>
        <taxon>Cypriniformes</taxon>
        <taxon>Cyprinidae</taxon>
        <taxon>Cyprininae</taxon>
        <taxon>Carassius</taxon>
    </lineage>
</organism>
<evidence type="ECO:0000259" key="10">
    <source>
        <dbReference type="PROSITE" id="PS50287"/>
    </source>
</evidence>
<feature type="disulfide bond" evidence="7">
    <location>
        <begin position="164"/>
        <end position="174"/>
    </location>
</feature>
<dbReference type="OrthoDB" id="536948at2759"/>
<evidence type="ECO:0000256" key="2">
    <source>
        <dbReference type="ARBA" id="ARBA00022525"/>
    </source>
</evidence>
<feature type="disulfide bond" evidence="7">
    <location>
        <begin position="696"/>
        <end position="706"/>
    </location>
</feature>
<dbReference type="PANTHER" id="PTHR19331">
    <property type="entry name" value="SCAVENGER RECEPTOR DOMAIN-CONTAINING"/>
    <property type="match status" value="1"/>
</dbReference>
<keyword evidence="9" id="KW-0812">Transmembrane</keyword>
<keyword evidence="11" id="KW-1185">Reference proteome</keyword>
<dbReference type="RefSeq" id="XP_026101694.1">
    <property type="nucleotide sequence ID" value="XM_026245909.1"/>
</dbReference>
<evidence type="ECO:0000256" key="4">
    <source>
        <dbReference type="ARBA" id="ARBA00022737"/>
    </source>
</evidence>
<keyword evidence="3" id="KW-0732">Signal</keyword>
<dbReference type="FunFam" id="3.10.250.10:FF:000006">
    <property type="entry name" value="neurotrypsin isoform X2"/>
    <property type="match status" value="1"/>
</dbReference>
<dbReference type="FunFam" id="3.10.250.10:FF:000013">
    <property type="entry name" value="CD163 molecule like 1"/>
    <property type="match status" value="1"/>
</dbReference>
<feature type="disulfide bond" evidence="7">
    <location>
        <begin position="595"/>
        <end position="605"/>
    </location>
</feature>
<protein>
    <submittedName>
        <fullName evidence="12">Antigen WC1.1-like</fullName>
    </submittedName>
</protein>
<feature type="disulfide bond" evidence="7">
    <location>
        <begin position="381"/>
        <end position="391"/>
    </location>
</feature>
<dbReference type="Pfam" id="PF00530">
    <property type="entry name" value="SRCR"/>
    <property type="match status" value="8"/>
</dbReference>
<name>A0A6P6MZH8_CARAU</name>
<dbReference type="PANTHER" id="PTHR19331:SF487">
    <property type="entry name" value="SOLUBLE SCAVENGER RECEPTOR CYSTEINE-RICH DOMAIN-CONTAINING PROTEIN SSC5D"/>
    <property type="match status" value="1"/>
</dbReference>